<comment type="caution">
    <text evidence="3">The sequence shown here is derived from an EMBL/GenBank/DDBJ whole genome shotgun (WGS) entry which is preliminary data.</text>
</comment>
<dbReference type="Proteomes" id="UP000326671">
    <property type="component" value="Unassembled WGS sequence"/>
</dbReference>
<gene>
    <name evidence="3" type="ORF">F4V44_07770</name>
</gene>
<evidence type="ECO:0000313" key="3">
    <source>
        <dbReference type="EMBL" id="KAA9025777.1"/>
    </source>
</evidence>
<dbReference type="GO" id="GO:0016020">
    <property type="term" value="C:membrane"/>
    <property type="evidence" value="ECO:0007669"/>
    <property type="project" value="TreeGrafter"/>
</dbReference>
<name>A0A5J5HV28_9BACI</name>
<accession>A0A5J5HV28</accession>
<dbReference type="InterPro" id="IPR029058">
    <property type="entry name" value="AB_hydrolase_fold"/>
</dbReference>
<evidence type="ECO:0000259" key="2">
    <source>
        <dbReference type="Pfam" id="PF00561"/>
    </source>
</evidence>
<dbReference type="PANTHER" id="PTHR43798">
    <property type="entry name" value="MONOACYLGLYCEROL LIPASE"/>
    <property type="match status" value="1"/>
</dbReference>
<dbReference type="RefSeq" id="WP_150439432.1">
    <property type="nucleotide sequence ID" value="NZ_VYKL01000015.1"/>
</dbReference>
<dbReference type="SUPFAM" id="SSF53474">
    <property type="entry name" value="alpha/beta-Hydrolases"/>
    <property type="match status" value="1"/>
</dbReference>
<dbReference type="Gene3D" id="3.40.50.1820">
    <property type="entry name" value="alpha/beta hydrolase"/>
    <property type="match status" value="1"/>
</dbReference>
<dbReference type="GO" id="GO:0016787">
    <property type="term" value="F:hydrolase activity"/>
    <property type="evidence" value="ECO:0007669"/>
    <property type="project" value="UniProtKB-KW"/>
</dbReference>
<evidence type="ECO:0000256" key="1">
    <source>
        <dbReference type="ARBA" id="ARBA00022801"/>
    </source>
</evidence>
<feature type="domain" description="AB hydrolase-1" evidence="2">
    <location>
        <begin position="21"/>
        <end position="230"/>
    </location>
</feature>
<dbReference type="OrthoDB" id="9805423at2"/>
<proteinExistence type="predicted"/>
<organism evidence="3 4">
    <name type="scientific">Niallia endozanthoxylica</name>
    <dbReference type="NCBI Taxonomy" id="2036016"/>
    <lineage>
        <taxon>Bacteria</taxon>
        <taxon>Bacillati</taxon>
        <taxon>Bacillota</taxon>
        <taxon>Bacilli</taxon>
        <taxon>Bacillales</taxon>
        <taxon>Bacillaceae</taxon>
        <taxon>Niallia</taxon>
    </lineage>
</organism>
<dbReference type="InterPro" id="IPR050266">
    <property type="entry name" value="AB_hydrolase_sf"/>
</dbReference>
<protein>
    <submittedName>
        <fullName evidence="3">Alpha/beta hydrolase</fullName>
    </submittedName>
</protein>
<dbReference type="PRINTS" id="PR00111">
    <property type="entry name" value="ABHYDROLASE"/>
</dbReference>
<dbReference type="AlphaFoldDB" id="A0A5J5HV28"/>
<dbReference type="PANTHER" id="PTHR43798:SF31">
    <property type="entry name" value="AB HYDROLASE SUPERFAMILY PROTEIN YCLE"/>
    <property type="match status" value="1"/>
</dbReference>
<evidence type="ECO:0000313" key="4">
    <source>
        <dbReference type="Proteomes" id="UP000326671"/>
    </source>
</evidence>
<keyword evidence="1 3" id="KW-0378">Hydrolase</keyword>
<sequence>MAEFLYEKTRIVYDISGEGIPIIFIHPPAMGRVVFRCQEDLNRHFTVIIPDLSGTGDSIGPEHKVTIDGYAKEVKALLEYLNIKKAVICGYSAGGCVAQEFVLRFPEMSLGLILISGYSEVQSLGFKYEHLAGMYFAKKFPSFLRYVISSAHTDQSSYRDDINRHMKKANRKMWMEFYEQSLYFNCTERLSEISVPLLLMYGSRDFTNQHLQTYEKLTNQQAVIFPNVSHQLPTKKSQLVNQTITGFIIENIEKSH</sequence>
<dbReference type="EMBL" id="VYKL01000015">
    <property type="protein sequence ID" value="KAA9025777.1"/>
    <property type="molecule type" value="Genomic_DNA"/>
</dbReference>
<reference evidence="3 4" key="1">
    <citation type="submission" date="2019-09" db="EMBL/GenBank/DDBJ databases">
        <title>Whole genome sequences of isolates from the Mars Exploration Rovers.</title>
        <authorList>
            <person name="Seuylemezian A."/>
            <person name="Vaishampayan P."/>
        </authorList>
    </citation>
    <scope>NUCLEOTIDE SEQUENCE [LARGE SCALE GENOMIC DNA]</scope>
    <source>
        <strain evidence="3 4">MER_TA_151</strain>
    </source>
</reference>
<dbReference type="InterPro" id="IPR000073">
    <property type="entry name" value="AB_hydrolase_1"/>
</dbReference>
<dbReference type="Pfam" id="PF00561">
    <property type="entry name" value="Abhydrolase_1"/>
    <property type="match status" value="1"/>
</dbReference>
<keyword evidence="4" id="KW-1185">Reference proteome</keyword>